<feature type="non-terminal residue" evidence="1">
    <location>
        <position position="1"/>
    </location>
</feature>
<proteinExistence type="evidence at transcript level"/>
<evidence type="ECO:0000313" key="1">
    <source>
        <dbReference type="EMBL" id="ABE02251.1"/>
    </source>
</evidence>
<protein>
    <submittedName>
        <fullName evidence="1">Uncharacterized protein</fullName>
    </submittedName>
</protein>
<dbReference type="AlphaFoldDB" id="Q1W1I0"/>
<organism evidence="1">
    <name type="scientific">Artemia franciscana</name>
    <name type="common">Brine shrimp</name>
    <name type="synonym">Artemia sanfranciscana</name>
    <dbReference type="NCBI Taxonomy" id="6661"/>
    <lineage>
        <taxon>Eukaryota</taxon>
        <taxon>Metazoa</taxon>
        <taxon>Ecdysozoa</taxon>
        <taxon>Arthropoda</taxon>
        <taxon>Crustacea</taxon>
        <taxon>Branchiopoda</taxon>
        <taxon>Anostraca</taxon>
        <taxon>Artemiidae</taxon>
        <taxon>Artemia</taxon>
    </lineage>
</organism>
<sequence>WISDNFFLIMLGNLAPLHRNVPSLIKTSIVERSSYVTPSPPAKTSVYFPITNTICKQWAEFITCSPSPEECAESHPQRHSYLIFRLC</sequence>
<accession>Q1W1I0</accession>
<name>Q1W1I0_ARTSF</name>
<reference evidence="1" key="1">
    <citation type="submission" date="2006-03" db="EMBL/GenBank/DDBJ databases">
        <authorList>
            <person name="Jeong A."/>
            <person name="Brick J."/>
            <person name="Vershon A.K."/>
            <person name="Nemeroff M.E."/>
        </authorList>
    </citation>
    <scope>NUCLEOTIDE SEQUENCE</scope>
</reference>
<dbReference type="EMBL" id="DQ448220">
    <property type="protein sequence ID" value="ABE02251.1"/>
    <property type="molecule type" value="mRNA"/>
</dbReference>